<reference evidence="5 6" key="1">
    <citation type="journal article" date="2018" name="Evol. Lett.">
        <title>Horizontal gene cluster transfer increased hallucinogenic mushroom diversity.</title>
        <authorList>
            <person name="Reynolds H.T."/>
            <person name="Vijayakumar V."/>
            <person name="Gluck-Thaler E."/>
            <person name="Korotkin H.B."/>
            <person name="Matheny P.B."/>
            <person name="Slot J.C."/>
        </authorList>
    </citation>
    <scope>NUCLEOTIDE SEQUENCE [LARGE SCALE GENOMIC DNA]</scope>
    <source>
        <strain evidence="5 6">SRW20</strain>
    </source>
</reference>
<dbReference type="OrthoDB" id="420195at2759"/>
<proteinExistence type="predicted"/>
<protein>
    <submittedName>
        <fullName evidence="5">Uncharacterized protein</fullName>
    </submittedName>
</protein>
<name>A0A409XZR2_9AGAR</name>
<dbReference type="Pfam" id="PF14559">
    <property type="entry name" value="TPR_19"/>
    <property type="match status" value="1"/>
</dbReference>
<dbReference type="GO" id="GO:0005634">
    <property type="term" value="C:nucleus"/>
    <property type="evidence" value="ECO:0007669"/>
    <property type="project" value="TreeGrafter"/>
</dbReference>
<gene>
    <name evidence="5" type="ORF">CVT26_005608</name>
</gene>
<evidence type="ECO:0000256" key="2">
    <source>
        <dbReference type="ARBA" id="ARBA00022679"/>
    </source>
</evidence>
<dbReference type="PANTHER" id="PTHR46165:SF2">
    <property type="entry name" value="SET AND MYND DOMAIN-CONTAINING PROTEIN 4"/>
    <property type="match status" value="1"/>
</dbReference>
<keyword evidence="6" id="KW-1185">Reference proteome</keyword>
<dbReference type="InParanoid" id="A0A409XZR2"/>
<dbReference type="GO" id="GO:0032259">
    <property type="term" value="P:methylation"/>
    <property type="evidence" value="ECO:0007669"/>
    <property type="project" value="UniProtKB-KW"/>
</dbReference>
<dbReference type="AlphaFoldDB" id="A0A409XZR2"/>
<dbReference type="Proteomes" id="UP000284706">
    <property type="component" value="Unassembled WGS sequence"/>
</dbReference>
<keyword evidence="1" id="KW-0489">Methyltransferase</keyword>
<dbReference type="InterPro" id="IPR052097">
    <property type="entry name" value="SET-MYND_domain_protein"/>
</dbReference>
<dbReference type="PROSITE" id="PS50005">
    <property type="entry name" value="TPR"/>
    <property type="match status" value="1"/>
</dbReference>
<evidence type="ECO:0000256" key="4">
    <source>
        <dbReference type="PROSITE-ProRule" id="PRU00339"/>
    </source>
</evidence>
<dbReference type="GO" id="GO:0005737">
    <property type="term" value="C:cytoplasm"/>
    <property type="evidence" value="ECO:0007669"/>
    <property type="project" value="TreeGrafter"/>
</dbReference>
<comment type="caution">
    <text evidence="5">The sequence shown here is derived from an EMBL/GenBank/DDBJ whole genome shotgun (WGS) entry which is preliminary data.</text>
</comment>
<accession>A0A409XZR2</accession>
<dbReference type="InterPro" id="IPR019734">
    <property type="entry name" value="TPR_rpt"/>
</dbReference>
<dbReference type="GO" id="GO:0008168">
    <property type="term" value="F:methyltransferase activity"/>
    <property type="evidence" value="ECO:0007669"/>
    <property type="project" value="UniProtKB-KW"/>
</dbReference>
<dbReference type="SUPFAM" id="SSF48452">
    <property type="entry name" value="TPR-like"/>
    <property type="match status" value="1"/>
</dbReference>
<feature type="repeat" description="TPR" evidence="4">
    <location>
        <begin position="53"/>
        <end position="86"/>
    </location>
</feature>
<evidence type="ECO:0000313" key="6">
    <source>
        <dbReference type="Proteomes" id="UP000284706"/>
    </source>
</evidence>
<sequence>MATSPGETVYGKARRLKEEANALYVAKSYSNSAGIYTQIIVNYEKGCEPGFIRTVYSNRAACRIELGQYDEAISDIRRVWQMTPPEVGADCIAQKAHYRLARCLYEIGRLADALKALDVYQHIMDKNVPSEAESNLRSRILRAIVDRDENSSNPLPREEHTTSTPSLKRAFLYEVKVHDRIAAGYTISYRSDVPTILCTPNPPEVPTRLFLVQLVKKYHEDVMNRKAWVCWKCSAPAVSLVHTPASYLHMQQPIVVDYAQPVCQNGGICDRAAREMMKNEMRLVAELGKRAG</sequence>
<dbReference type="EMBL" id="NHYE01001388">
    <property type="protein sequence ID" value="PPQ96203.1"/>
    <property type="molecule type" value="Genomic_DNA"/>
</dbReference>
<dbReference type="STRING" id="231916.A0A409XZR2"/>
<keyword evidence="2" id="KW-0808">Transferase</keyword>
<evidence type="ECO:0000313" key="5">
    <source>
        <dbReference type="EMBL" id="PPQ96203.1"/>
    </source>
</evidence>
<keyword evidence="4" id="KW-0802">TPR repeat</keyword>
<dbReference type="GO" id="GO:0042826">
    <property type="term" value="F:histone deacetylase binding"/>
    <property type="evidence" value="ECO:0007669"/>
    <property type="project" value="TreeGrafter"/>
</dbReference>
<keyword evidence="3" id="KW-0949">S-adenosyl-L-methionine</keyword>
<dbReference type="InterPro" id="IPR011990">
    <property type="entry name" value="TPR-like_helical_dom_sf"/>
</dbReference>
<dbReference type="PANTHER" id="PTHR46165">
    <property type="entry name" value="SET AND MYND DOMAIN-CONTAINING PROTEIN 4"/>
    <property type="match status" value="1"/>
</dbReference>
<dbReference type="Gene3D" id="1.25.40.10">
    <property type="entry name" value="Tetratricopeptide repeat domain"/>
    <property type="match status" value="1"/>
</dbReference>
<evidence type="ECO:0000256" key="1">
    <source>
        <dbReference type="ARBA" id="ARBA00022603"/>
    </source>
</evidence>
<organism evidence="5 6">
    <name type="scientific">Gymnopilus dilepis</name>
    <dbReference type="NCBI Taxonomy" id="231916"/>
    <lineage>
        <taxon>Eukaryota</taxon>
        <taxon>Fungi</taxon>
        <taxon>Dikarya</taxon>
        <taxon>Basidiomycota</taxon>
        <taxon>Agaricomycotina</taxon>
        <taxon>Agaricomycetes</taxon>
        <taxon>Agaricomycetidae</taxon>
        <taxon>Agaricales</taxon>
        <taxon>Agaricineae</taxon>
        <taxon>Hymenogastraceae</taxon>
        <taxon>Gymnopilus</taxon>
    </lineage>
</organism>
<evidence type="ECO:0000256" key="3">
    <source>
        <dbReference type="ARBA" id="ARBA00022691"/>
    </source>
</evidence>